<comment type="caution">
    <text evidence="4">The sequence shown here is derived from an EMBL/GenBank/DDBJ whole genome shotgun (WGS) entry which is preliminary data.</text>
</comment>
<dbReference type="Proteomes" id="UP000651837">
    <property type="component" value="Unassembled WGS sequence"/>
</dbReference>
<evidence type="ECO:0000256" key="1">
    <source>
        <dbReference type="ARBA" id="ARBA00005953"/>
    </source>
</evidence>
<dbReference type="InterPro" id="IPR008272">
    <property type="entry name" value="HB-CoA_thioesterase_AS"/>
</dbReference>
<name>A0A316E1I4_9FLAO</name>
<accession>A0A316E1I4</accession>
<comment type="similarity">
    <text evidence="1">Belongs to the 4-hydroxybenzoyl-CoA thioesterase family.</text>
</comment>
<evidence type="ECO:0000313" key="3">
    <source>
        <dbReference type="EMBL" id="MBD1261220.1"/>
    </source>
</evidence>
<dbReference type="Pfam" id="PF13279">
    <property type="entry name" value="4HBT_2"/>
    <property type="match status" value="1"/>
</dbReference>
<keyword evidence="6" id="KW-1185">Reference proteome</keyword>
<evidence type="ECO:0000313" key="5">
    <source>
        <dbReference type="Proteomes" id="UP000245667"/>
    </source>
</evidence>
<dbReference type="PROSITE" id="PS01328">
    <property type="entry name" value="4HBCOA_THIOESTERASE"/>
    <property type="match status" value="1"/>
</dbReference>
<evidence type="ECO:0000313" key="4">
    <source>
        <dbReference type="EMBL" id="PWK23538.1"/>
    </source>
</evidence>
<reference evidence="3 6" key="2">
    <citation type="submission" date="2020-07" db="EMBL/GenBank/DDBJ databases">
        <title>The draft genome sequence of Maribacter polysiphoniae KCTC 22021.</title>
        <authorList>
            <person name="Mu L."/>
        </authorList>
    </citation>
    <scope>NUCLEOTIDE SEQUENCE [LARGE SCALE GENOMIC DNA]</scope>
    <source>
        <strain evidence="3 6">KCTC 22021</strain>
    </source>
</reference>
<protein>
    <submittedName>
        <fullName evidence="4">Acyl-CoA thioester hydrolase</fullName>
    </submittedName>
    <submittedName>
        <fullName evidence="3">Acyl-CoA thioesterase</fullName>
    </submittedName>
</protein>
<organism evidence="4 5">
    <name type="scientific">Maribacter polysiphoniae</name>
    <dbReference type="NCBI Taxonomy" id="429344"/>
    <lineage>
        <taxon>Bacteria</taxon>
        <taxon>Pseudomonadati</taxon>
        <taxon>Bacteroidota</taxon>
        <taxon>Flavobacteriia</taxon>
        <taxon>Flavobacteriales</taxon>
        <taxon>Flavobacteriaceae</taxon>
        <taxon>Maribacter</taxon>
    </lineage>
</organism>
<dbReference type="GO" id="GO:0047617">
    <property type="term" value="F:fatty acyl-CoA hydrolase activity"/>
    <property type="evidence" value="ECO:0007669"/>
    <property type="project" value="TreeGrafter"/>
</dbReference>
<dbReference type="EMBL" id="QGGQ01000004">
    <property type="protein sequence ID" value="PWK23538.1"/>
    <property type="molecule type" value="Genomic_DNA"/>
</dbReference>
<dbReference type="RefSeq" id="WP_109650257.1">
    <property type="nucleotide sequence ID" value="NZ_CAJQNU010000019.1"/>
</dbReference>
<dbReference type="Proteomes" id="UP000245667">
    <property type="component" value="Unassembled WGS sequence"/>
</dbReference>
<dbReference type="PIRSF" id="PIRSF003230">
    <property type="entry name" value="YbgC"/>
    <property type="match status" value="1"/>
</dbReference>
<dbReference type="NCBIfam" id="TIGR00051">
    <property type="entry name" value="YbgC/FadM family acyl-CoA thioesterase"/>
    <property type="match status" value="1"/>
</dbReference>
<dbReference type="EMBL" id="JACWLN010000004">
    <property type="protein sequence ID" value="MBD1261220.1"/>
    <property type="molecule type" value="Genomic_DNA"/>
</dbReference>
<dbReference type="CDD" id="cd00586">
    <property type="entry name" value="4HBT"/>
    <property type="match status" value="1"/>
</dbReference>
<dbReference type="InterPro" id="IPR029069">
    <property type="entry name" value="HotDog_dom_sf"/>
</dbReference>
<dbReference type="Gene3D" id="3.10.129.10">
    <property type="entry name" value="Hotdog Thioesterase"/>
    <property type="match status" value="1"/>
</dbReference>
<evidence type="ECO:0000313" key="6">
    <source>
        <dbReference type="Proteomes" id="UP000651837"/>
    </source>
</evidence>
<dbReference type="SUPFAM" id="SSF54637">
    <property type="entry name" value="Thioesterase/thiol ester dehydrase-isomerase"/>
    <property type="match status" value="1"/>
</dbReference>
<reference evidence="4 5" key="1">
    <citation type="submission" date="2018-05" db="EMBL/GenBank/DDBJ databases">
        <title>Genomic Encyclopedia of Archaeal and Bacterial Type Strains, Phase II (KMG-II): from individual species to whole genera.</title>
        <authorList>
            <person name="Goeker M."/>
        </authorList>
    </citation>
    <scope>NUCLEOTIDE SEQUENCE [LARGE SCALE GENOMIC DNA]</scope>
    <source>
        <strain evidence="4 5">DSM 23514</strain>
    </source>
</reference>
<dbReference type="InterPro" id="IPR006684">
    <property type="entry name" value="YbgC/YbaW"/>
</dbReference>
<dbReference type="PANTHER" id="PTHR31793">
    <property type="entry name" value="4-HYDROXYBENZOYL-COA THIOESTERASE FAMILY MEMBER"/>
    <property type="match status" value="1"/>
</dbReference>
<evidence type="ECO:0000256" key="2">
    <source>
        <dbReference type="ARBA" id="ARBA00022801"/>
    </source>
</evidence>
<gene>
    <name evidence="3" type="ORF">HZY62_11510</name>
    <name evidence="4" type="ORF">LX92_02104</name>
</gene>
<dbReference type="PANTHER" id="PTHR31793:SF27">
    <property type="entry name" value="NOVEL THIOESTERASE SUPERFAMILY DOMAIN AND SAPOSIN A-TYPE DOMAIN CONTAINING PROTEIN (0610012H03RIK)"/>
    <property type="match status" value="1"/>
</dbReference>
<dbReference type="AlphaFoldDB" id="A0A316E1I4"/>
<keyword evidence="2 4" id="KW-0378">Hydrolase</keyword>
<sequence length="132" mass="15413">MDFHEISFRVRYAETDQMGVVHHGNYPQYLEMGRTEWLRSYGISYKAMEDNGIILPVVSISLNFKKSAYYDDIIVLRTYLRKKPMVRIEFDYEIYNGEGDLLAEADTVLAFMDAKKNKPIRCPADILEKIGF</sequence>
<dbReference type="OrthoDB" id="9800856at2"/>
<dbReference type="InterPro" id="IPR050563">
    <property type="entry name" value="4-hydroxybenzoyl-CoA_TE"/>
</dbReference>
<proteinExistence type="inferred from homology"/>